<reference evidence="9" key="1">
    <citation type="submission" date="2002-05" db="EMBL/GenBank/DDBJ databases">
        <title>Rice Genomic Sequence.</title>
        <authorList>
            <person name="Wing R.A."/>
            <person name="Yu Y."/>
            <person name="Soderlund C."/>
            <person name="Chen M."/>
            <person name="Kim H.-R."/>
            <person name="Rambo T."/>
            <person name="Saski C."/>
            <person name="Henry D."/>
            <person name="Oates R."/>
            <person name="Simmons J."/>
        </authorList>
    </citation>
    <scope>NUCLEOTIDE SEQUENCE</scope>
</reference>
<feature type="domain" description="DUF8039" evidence="8">
    <location>
        <begin position="809"/>
        <end position="885"/>
    </location>
</feature>
<dbReference type="InterPro" id="IPR003653">
    <property type="entry name" value="Peptidase_C48_C"/>
</dbReference>
<dbReference type="GO" id="GO:0008234">
    <property type="term" value="F:cysteine-type peptidase activity"/>
    <property type="evidence" value="ECO:0007669"/>
    <property type="project" value="InterPro"/>
</dbReference>
<feature type="domain" description="DUF4216" evidence="6">
    <location>
        <begin position="458"/>
        <end position="522"/>
    </location>
</feature>
<dbReference type="Pfam" id="PF02902">
    <property type="entry name" value="Peptidase_C48"/>
    <property type="match status" value="1"/>
</dbReference>
<feature type="domain" description="DUF4218" evidence="7">
    <location>
        <begin position="213"/>
        <end position="311"/>
    </location>
</feature>
<dbReference type="SUPFAM" id="SSF54001">
    <property type="entry name" value="Cysteine proteinases"/>
    <property type="match status" value="1"/>
</dbReference>
<dbReference type="InterPro" id="IPR025312">
    <property type="entry name" value="DUF4216"/>
</dbReference>
<dbReference type="Pfam" id="PF02992">
    <property type="entry name" value="Transposase_21"/>
    <property type="match status" value="1"/>
</dbReference>
<name>Q8L4N8_ORYSJ</name>
<evidence type="ECO:0000259" key="6">
    <source>
        <dbReference type="Pfam" id="PF13952"/>
    </source>
</evidence>
<dbReference type="InterPro" id="IPR004242">
    <property type="entry name" value="Transposase_21"/>
</dbReference>
<reference evidence="10" key="2">
    <citation type="submission" date="2002-06" db="EMBL/GenBank/DDBJ databases">
        <title>Rice Genomic Sequence.</title>
        <authorList>
            <person name="Wing R.A."/>
            <person name="Yu Y."/>
            <person name="Yang T.J."/>
            <person name="Nah G."/>
            <person name="Soderlund C."/>
            <person name="Chen M."/>
            <person name="Kim H.-R."/>
            <person name="Rambo T."/>
            <person name="Saski C."/>
            <person name="Henry D."/>
            <person name="Oates R."/>
            <person name="Simmons J."/>
        </authorList>
    </citation>
    <scope>NUCLEOTIDE SEQUENCE</scope>
</reference>
<evidence type="ECO:0000259" key="7">
    <source>
        <dbReference type="Pfam" id="PF13960"/>
    </source>
</evidence>
<dbReference type="Proteomes" id="UP000000763">
    <property type="component" value="Chromosome 10"/>
</dbReference>
<dbReference type="AlphaFoldDB" id="Q8L4N8"/>
<sequence length="1256" mass="143049">MVKDSKTPVYNGWPKQPGNDIDVYFKPLVEDLHTLWTEGVQMWDTYKQEHFTCRAILLGTITDYPALGNTSGQMVKGMKACVWFLRRDHPHHQNKKAFDGTVEIDGRPIFRTGSEILAEVKIHIERRARGIVEHTWQDEGHFASTERSWKTWTSGKSCILKTEEMAATTYLRHATLLVLQKKRLLPVAIRGILLEKIRDPIIKLCQFFKAINQKVIDPASLGMLQEDTILNLCQLDMLFPLSFFDIMVHLIVHLVEQVKILGTAYLDSMWAFERFMGIIKKYVRNRSIPEGSIIEGYATEEVVEFCIDYMDLQPIGVPVPRHEGRMLGKGILGHRRIVAPNRQTIRHAHFAVLRQSALVAPYMDMHLDVLRRDNPRKGAAWLAKMHKLQFGKWLMEYLTTADIDGAHFSLSRWPSNTIHMYQGYDMNGYTFYTKSQDNKSINQNSGVRIDAYDDESIWELDYGALKVPLFQCKWVKIPRGLKIDKHGTIIVDLNDVGYEDEPFVLAKSVKQIFYVKDPSLMKPHHVVLEDKQSIVGMEISSTKMTTINPMSHRHPQLMSRLKTRQALKRMTKASAAVKRGSGVRRQGGGGGSNDGPMPSRCKVGVEVGTEHKEFASSRSEGEHHASPSTFLNLNQEHSEGGEEECWRKLKLSFTFPEGQEELAKKGALSKMGTLFREWWTDLNVDFVQCNRTPDFEKPMYQKLADYWDEFEGSTIGSGELVALGPHQQELKEKITEAISLARQGKFVPVREKDEITVALGTKEHPGRMRGVGSVPWKEGFPDDTHMYRARSRRPTREEEAGRMRLEVAYQSNITQEIARNVAHPICAGQTIHGVPLPADHSRVEVEDVPSQYRCYVLQFPLEEGVDTLSAALHNLIVWPKRYIVITNDGAGDPSADDSSLSNGRGHSSPRQRSPSLPPRQKTPNQPQPSQKSPSTGPIRKKTPTPSASQMSGSSSMERLPHSKSKLVPNPTTSLPKKVSGSITSLLGPKKPEERKIPIPKKVIEHFIKCAQPRLPPKPISDFRRTLEKSEMQSRSRELFLDKKASDEAAFCKSVDLKSLDDIDNLDKAEVVLSSNMDDPWRCSYQCRSLDRKIAFLDPAVVNFNNQLSKEKEIDDYLFNALVKQNGYDHILLPYLSHHHWILFVINIDDSKICVYDSLRKGTDNYQTIMNALNRAYVKYRRSKRTYGRCAIDATSFRIFENQYIYRQPALTNLCGMYVMWYMLCFVESGHLLPRNAEKLGLETSEMLPHVFTALTD</sequence>
<comment type="similarity">
    <text evidence="1">Belongs to the peptidase C48 family.</text>
</comment>
<dbReference type="EMBL" id="AC122147">
    <property type="protein sequence ID" value="AAM47620.1"/>
    <property type="molecule type" value="Genomic_DNA"/>
</dbReference>
<dbReference type="InterPro" id="IPR025452">
    <property type="entry name" value="DUF4218"/>
</dbReference>
<evidence type="ECO:0000259" key="8">
    <source>
        <dbReference type="Pfam" id="PF26133"/>
    </source>
</evidence>
<dbReference type="InterPro" id="IPR038765">
    <property type="entry name" value="Papain-like_cys_pep_sf"/>
</dbReference>
<feature type="region of interest" description="Disordered" evidence="4">
    <location>
        <begin position="573"/>
        <end position="599"/>
    </location>
</feature>
<dbReference type="InterPro" id="IPR058352">
    <property type="entry name" value="DUF8039"/>
</dbReference>
<feature type="domain" description="Ubiquitin-like protease family profile" evidence="5">
    <location>
        <begin position="1128"/>
        <end position="1228"/>
    </location>
</feature>
<keyword evidence="3" id="KW-0378">Hydrolase</keyword>
<keyword evidence="2" id="KW-0645">Protease</keyword>
<dbReference type="PANTHER" id="PTHR48258">
    <property type="entry name" value="DUF4218 DOMAIN-CONTAINING PROTEIN-RELATED"/>
    <property type="match status" value="1"/>
</dbReference>
<organism evidence="9 11">
    <name type="scientific">Oryza sativa subsp. japonica</name>
    <name type="common">Rice</name>
    <dbReference type="NCBI Taxonomy" id="39947"/>
    <lineage>
        <taxon>Eukaryota</taxon>
        <taxon>Viridiplantae</taxon>
        <taxon>Streptophyta</taxon>
        <taxon>Embryophyta</taxon>
        <taxon>Tracheophyta</taxon>
        <taxon>Spermatophyta</taxon>
        <taxon>Magnoliopsida</taxon>
        <taxon>Liliopsida</taxon>
        <taxon>Poales</taxon>
        <taxon>Poaceae</taxon>
        <taxon>BOP clade</taxon>
        <taxon>Oryzoideae</taxon>
        <taxon>Oryzeae</taxon>
        <taxon>Oryzinae</taxon>
        <taxon>Oryza</taxon>
        <taxon>Oryza sativa</taxon>
    </lineage>
</organism>
<evidence type="ECO:0000259" key="5">
    <source>
        <dbReference type="Pfam" id="PF02902"/>
    </source>
</evidence>
<dbReference type="Pfam" id="PF13960">
    <property type="entry name" value="DUF4218"/>
    <property type="match status" value="1"/>
</dbReference>
<reference evidence="11" key="3">
    <citation type="journal article" date="2005" name="Nature">
        <title>The map-based sequence of the rice genome.</title>
        <authorList>
            <consortium name="International rice genome sequencing project (IRGSP)"/>
            <person name="Matsumoto T."/>
            <person name="Wu J."/>
            <person name="Kanamori H."/>
            <person name="Katayose Y."/>
            <person name="Fujisawa M."/>
            <person name="Namiki N."/>
            <person name="Mizuno H."/>
            <person name="Yamamoto K."/>
            <person name="Antonio B.A."/>
            <person name="Baba T."/>
            <person name="Sakata K."/>
            <person name="Nagamura Y."/>
            <person name="Aoki H."/>
            <person name="Arikawa K."/>
            <person name="Arita K."/>
            <person name="Bito T."/>
            <person name="Chiden Y."/>
            <person name="Fujitsuka N."/>
            <person name="Fukunaka R."/>
            <person name="Hamada M."/>
            <person name="Harada C."/>
            <person name="Hayashi A."/>
            <person name="Hijishita S."/>
            <person name="Honda M."/>
            <person name="Hosokawa S."/>
            <person name="Ichikawa Y."/>
            <person name="Idonuma A."/>
            <person name="Iijima M."/>
            <person name="Ikeda M."/>
            <person name="Ikeno M."/>
            <person name="Ito K."/>
            <person name="Ito S."/>
            <person name="Ito T."/>
            <person name="Ito Y."/>
            <person name="Ito Y."/>
            <person name="Iwabuchi A."/>
            <person name="Kamiya K."/>
            <person name="Karasawa W."/>
            <person name="Kurita K."/>
            <person name="Katagiri S."/>
            <person name="Kikuta A."/>
            <person name="Kobayashi H."/>
            <person name="Kobayashi N."/>
            <person name="Machita K."/>
            <person name="Maehara T."/>
            <person name="Masukawa M."/>
            <person name="Mizubayashi T."/>
            <person name="Mukai Y."/>
            <person name="Nagasaki H."/>
            <person name="Nagata Y."/>
            <person name="Naito S."/>
            <person name="Nakashima M."/>
            <person name="Nakama Y."/>
            <person name="Nakamichi Y."/>
            <person name="Nakamura M."/>
            <person name="Meguro A."/>
            <person name="Negishi M."/>
            <person name="Ohta I."/>
            <person name="Ohta T."/>
            <person name="Okamoto M."/>
            <person name="Ono N."/>
            <person name="Saji S."/>
            <person name="Sakaguchi M."/>
            <person name="Sakai K."/>
            <person name="Shibata M."/>
            <person name="Shimokawa T."/>
            <person name="Song J."/>
            <person name="Takazaki Y."/>
            <person name="Terasawa K."/>
            <person name="Tsugane M."/>
            <person name="Tsuji K."/>
            <person name="Ueda S."/>
            <person name="Waki K."/>
            <person name="Yamagata H."/>
            <person name="Yamamoto M."/>
            <person name="Yamamoto S."/>
            <person name="Yamane H."/>
            <person name="Yoshiki S."/>
            <person name="Yoshihara R."/>
            <person name="Yukawa K."/>
            <person name="Zhong H."/>
            <person name="Yano M."/>
            <person name="Yuan Q."/>
            <person name="Ouyang S."/>
            <person name="Liu J."/>
            <person name="Jones K.M."/>
            <person name="Gansberger K."/>
            <person name="Moffat K."/>
            <person name="Hill J."/>
            <person name="Bera J."/>
            <person name="Fadrosh D."/>
            <person name="Jin S."/>
            <person name="Johri S."/>
            <person name="Kim M."/>
            <person name="Overton L."/>
            <person name="Reardon M."/>
            <person name="Tsitrin T."/>
            <person name="Vuong H."/>
            <person name="Weaver B."/>
            <person name="Ciecko A."/>
            <person name="Tallon L."/>
            <person name="Jackson J."/>
            <person name="Pai G."/>
            <person name="Aken S.V."/>
            <person name="Utterback T."/>
            <person name="Reidmuller S."/>
            <person name="Feldblyum T."/>
            <person name="Hsiao J."/>
            <person name="Zismann V."/>
            <person name="Iobst S."/>
            <person name="de Vazeille A.R."/>
            <person name="Buell C.R."/>
            <person name="Ying K."/>
            <person name="Li Y."/>
            <person name="Lu T."/>
            <person name="Huang Y."/>
            <person name="Zhao Q."/>
            <person name="Feng Q."/>
            <person name="Zhang L."/>
            <person name="Zhu J."/>
            <person name="Weng Q."/>
            <person name="Mu J."/>
            <person name="Lu Y."/>
            <person name="Fan D."/>
            <person name="Liu Y."/>
            <person name="Guan J."/>
            <person name="Zhang Y."/>
            <person name="Yu S."/>
            <person name="Liu X."/>
            <person name="Zhang Y."/>
            <person name="Hong G."/>
            <person name="Han B."/>
            <person name="Choisne N."/>
            <person name="Demange N."/>
            <person name="Orjeda G."/>
            <person name="Samain S."/>
            <person name="Cattolico L."/>
            <person name="Pelletier E."/>
            <person name="Couloux A."/>
            <person name="Segurens B."/>
            <person name="Wincker P."/>
            <person name="D'Hont A."/>
            <person name="Scarpelli C."/>
            <person name="Weissenbach J."/>
            <person name="Salanoubat M."/>
            <person name="Quetier F."/>
            <person name="Yu Y."/>
            <person name="Kim H.R."/>
            <person name="Rambo T."/>
            <person name="Currie J."/>
            <person name="Collura K."/>
            <person name="Luo M."/>
            <person name="Yang T."/>
            <person name="Ammiraju J.S.S."/>
            <person name="Engler F."/>
            <person name="Soderlund C."/>
            <person name="Wing R.A."/>
            <person name="Palmer L.E."/>
            <person name="de la Bastide M."/>
            <person name="Spiegel L."/>
            <person name="Nascimento L."/>
            <person name="Zutavern T."/>
            <person name="O'Shaughnessy A."/>
            <person name="Dike S."/>
            <person name="Dedhia N."/>
            <person name="Preston R."/>
            <person name="Balija V."/>
            <person name="McCombie W.R."/>
            <person name="Chow T."/>
            <person name="Chen H."/>
            <person name="Chung M."/>
            <person name="Chen C."/>
            <person name="Shaw J."/>
            <person name="Wu H."/>
            <person name="Hsiao K."/>
            <person name="Chao Y."/>
            <person name="Chu M."/>
            <person name="Cheng C."/>
            <person name="Hour A."/>
            <person name="Lee P."/>
            <person name="Lin S."/>
            <person name="Lin Y."/>
            <person name="Liou J."/>
            <person name="Liu S."/>
            <person name="Hsing Y."/>
            <person name="Raghuvanshi S."/>
            <person name="Mohanty A."/>
            <person name="Bharti A.K."/>
            <person name="Gaur A."/>
            <person name="Gupta V."/>
            <person name="Kumar D."/>
            <person name="Ravi V."/>
            <person name="Vij S."/>
            <person name="Kapur A."/>
            <person name="Khurana P."/>
            <person name="Khurana P."/>
            <person name="Khurana J.P."/>
            <person name="Tyagi A.K."/>
            <person name="Gaikwad K."/>
            <person name="Singh A."/>
            <person name="Dalal V."/>
            <person name="Srivastava S."/>
            <person name="Dixit A."/>
            <person name="Pal A.K."/>
            <person name="Ghazi I.A."/>
            <person name="Yadav M."/>
            <person name="Pandit A."/>
            <person name="Bhargava A."/>
            <person name="Sureshbabu K."/>
            <person name="Batra K."/>
            <person name="Sharma T.R."/>
            <person name="Mohapatra T."/>
            <person name="Singh N.K."/>
            <person name="Messing J."/>
            <person name="Nelson A.B."/>
            <person name="Fuks G."/>
            <person name="Kavchok S."/>
            <person name="Keizer G."/>
            <person name="Linton E."/>
            <person name="Llaca V."/>
            <person name="Song R."/>
            <person name="Tanyolac B."/>
            <person name="Young S."/>
            <person name="Ho-Il K."/>
            <person name="Hahn J.H."/>
            <person name="Sangsakoo G."/>
            <person name="Vanavichit A."/>
            <person name="de Mattos Luiz.A.T."/>
            <person name="Zimmer P.D."/>
            <person name="Malone G."/>
            <person name="Dellagostin O."/>
            <person name="de Oliveira A.C."/>
            <person name="Bevan M."/>
            <person name="Bancroft I."/>
            <person name="Minx P."/>
            <person name="Cordum H."/>
            <person name="Wilson R."/>
            <person name="Cheng Z."/>
            <person name="Jin W."/>
            <person name="Jiang J."/>
            <person name="Leong S.A."/>
            <person name="Iwama H."/>
            <person name="Gojobori T."/>
            <person name="Itoh T."/>
            <person name="Niimura Y."/>
            <person name="Fujii Y."/>
            <person name="Habara T."/>
            <person name="Sakai H."/>
            <person name="Sato Y."/>
            <person name="Wilson G."/>
            <person name="Kumar K."/>
            <person name="McCouch S."/>
            <person name="Juretic N."/>
            <person name="Hoen D."/>
            <person name="Wright S."/>
            <person name="Bruskiewich R."/>
            <person name="Bureau T."/>
            <person name="Miyao A."/>
            <person name="Hirochika H."/>
            <person name="Nishikawa T."/>
            <person name="Kadowaki K."/>
            <person name="Sugiura M."/>
            <person name="Burr B."/>
            <person name="Sasaki T."/>
        </authorList>
    </citation>
    <scope>NUCLEOTIDE SEQUENCE [LARGE SCALE GENOMIC DNA]</scope>
    <source>
        <strain evidence="11">cv. Nipponbare</strain>
    </source>
</reference>
<evidence type="ECO:0000256" key="1">
    <source>
        <dbReference type="ARBA" id="ARBA00005234"/>
    </source>
</evidence>
<dbReference type="EMBL" id="AC092553">
    <property type="protein sequence ID" value="AAM23249.1"/>
    <property type="molecule type" value="Genomic_DNA"/>
</dbReference>
<evidence type="ECO:0000256" key="4">
    <source>
        <dbReference type="SAM" id="MobiDB-lite"/>
    </source>
</evidence>
<evidence type="ECO:0000256" key="2">
    <source>
        <dbReference type="ARBA" id="ARBA00022670"/>
    </source>
</evidence>
<feature type="compositionally biased region" description="Low complexity" evidence="4">
    <location>
        <begin position="891"/>
        <end position="901"/>
    </location>
</feature>
<reference evidence="11" key="4">
    <citation type="journal article" date="2008" name="Nucleic Acids Res.">
        <title>The rice annotation project database (RAP-DB): 2008 update.</title>
        <authorList>
            <consortium name="The rice annotation project (RAP)"/>
        </authorList>
    </citation>
    <scope>GENOME REANNOTATION</scope>
    <source>
        <strain evidence="11">cv. Nipponbare</strain>
    </source>
</reference>
<feature type="compositionally biased region" description="Polar residues" evidence="4">
    <location>
        <begin position="969"/>
        <end position="984"/>
    </location>
</feature>
<evidence type="ECO:0000313" key="9">
    <source>
        <dbReference type="EMBL" id="AAM23249.1"/>
    </source>
</evidence>
<feature type="compositionally biased region" description="Low complexity" evidence="4">
    <location>
        <begin position="946"/>
        <end position="955"/>
    </location>
</feature>
<evidence type="ECO:0000313" key="10">
    <source>
        <dbReference type="EMBL" id="AAM47620.1"/>
    </source>
</evidence>
<dbReference type="Pfam" id="PF13952">
    <property type="entry name" value="DUF4216"/>
    <property type="match status" value="1"/>
</dbReference>
<evidence type="ECO:0000256" key="3">
    <source>
        <dbReference type="ARBA" id="ARBA00022801"/>
    </source>
</evidence>
<evidence type="ECO:0000313" key="11">
    <source>
        <dbReference type="Proteomes" id="UP000000763"/>
    </source>
</evidence>
<gene>
    <name evidence="10" type="primary">OSJNAb0072F04.9</name>
    <name evidence="9" type="ORF">OSJNBb0072F04.15</name>
</gene>
<dbReference type="GO" id="GO:0006508">
    <property type="term" value="P:proteolysis"/>
    <property type="evidence" value="ECO:0007669"/>
    <property type="project" value="UniProtKB-KW"/>
</dbReference>
<accession>Q8L4N8</accession>
<dbReference type="Gene3D" id="3.40.395.10">
    <property type="entry name" value="Adenoviral Proteinase, Chain A"/>
    <property type="match status" value="1"/>
</dbReference>
<proteinExistence type="inferred from homology"/>
<feature type="compositionally biased region" description="Low complexity" evidence="4">
    <location>
        <begin position="908"/>
        <end position="935"/>
    </location>
</feature>
<feature type="region of interest" description="Disordered" evidence="4">
    <location>
        <begin position="891"/>
        <end position="992"/>
    </location>
</feature>
<dbReference type="Pfam" id="PF26133">
    <property type="entry name" value="DUF8039"/>
    <property type="match status" value="1"/>
</dbReference>
<dbReference type="PANTHER" id="PTHR48258:SF9">
    <property type="entry name" value="OS01G0348150 PROTEIN"/>
    <property type="match status" value="1"/>
</dbReference>
<protein>
    <submittedName>
        <fullName evidence="9 10">Transposase</fullName>
    </submittedName>
</protein>